<dbReference type="AlphaFoldDB" id="A0A1X6PH52"/>
<feature type="chain" id="PRO_5012710692" evidence="2">
    <location>
        <begin position="23"/>
        <end position="909"/>
    </location>
</feature>
<feature type="region of interest" description="Disordered" evidence="1">
    <location>
        <begin position="375"/>
        <end position="415"/>
    </location>
</feature>
<dbReference type="EMBL" id="KV918780">
    <property type="protein sequence ID" value="OSX80152.1"/>
    <property type="molecule type" value="Genomic_DNA"/>
</dbReference>
<feature type="compositionally biased region" description="Low complexity" evidence="1">
    <location>
        <begin position="863"/>
        <end position="875"/>
    </location>
</feature>
<feature type="compositionally biased region" description="Low complexity" evidence="1">
    <location>
        <begin position="375"/>
        <end position="393"/>
    </location>
</feature>
<feature type="region of interest" description="Disordered" evidence="1">
    <location>
        <begin position="863"/>
        <end position="909"/>
    </location>
</feature>
<keyword evidence="2" id="KW-0732">Signal</keyword>
<reference evidence="3 4" key="1">
    <citation type="submission" date="2017-03" db="EMBL/GenBank/DDBJ databases">
        <title>WGS assembly of Porphyra umbilicalis.</title>
        <authorList>
            <person name="Brawley S.H."/>
            <person name="Blouin N.A."/>
            <person name="Ficko-Blean E."/>
            <person name="Wheeler G.L."/>
            <person name="Lohr M."/>
            <person name="Goodson H.V."/>
            <person name="Jenkins J.W."/>
            <person name="Blaby-Haas C.E."/>
            <person name="Helliwell K.E."/>
            <person name="Chan C."/>
            <person name="Marriage T."/>
            <person name="Bhattacharya D."/>
            <person name="Klein A.S."/>
            <person name="Badis Y."/>
            <person name="Brodie J."/>
            <person name="Cao Y."/>
            <person name="Collen J."/>
            <person name="Dittami S.M."/>
            <person name="Gachon C.M."/>
            <person name="Green B.R."/>
            <person name="Karpowicz S."/>
            <person name="Kim J.W."/>
            <person name="Kudahl U."/>
            <person name="Lin S."/>
            <person name="Michel G."/>
            <person name="Mittag M."/>
            <person name="Olson B.J."/>
            <person name="Pangilinan J."/>
            <person name="Peng Y."/>
            <person name="Qiu H."/>
            <person name="Shu S."/>
            <person name="Singer J.T."/>
            <person name="Smith A.G."/>
            <person name="Sprecher B.N."/>
            <person name="Wagner V."/>
            <person name="Wang W."/>
            <person name="Wang Z.-Y."/>
            <person name="Yan J."/>
            <person name="Yarish C."/>
            <person name="Zoeuner-Riek S."/>
            <person name="Zhuang Y."/>
            <person name="Zou Y."/>
            <person name="Lindquist E.A."/>
            <person name="Grimwood J."/>
            <person name="Barry K."/>
            <person name="Rokhsar D.S."/>
            <person name="Schmutz J."/>
            <person name="Stiller J.W."/>
            <person name="Grossman A.R."/>
            <person name="Prochnik S.E."/>
        </authorList>
    </citation>
    <scope>NUCLEOTIDE SEQUENCE [LARGE SCALE GENOMIC DNA]</scope>
    <source>
        <strain evidence="3">4086291</strain>
    </source>
</reference>
<accession>A0A1X6PH52</accession>
<protein>
    <submittedName>
        <fullName evidence="3">Uncharacterized protein</fullName>
    </submittedName>
</protein>
<evidence type="ECO:0000256" key="1">
    <source>
        <dbReference type="SAM" id="MobiDB-lite"/>
    </source>
</evidence>
<feature type="region of interest" description="Disordered" evidence="1">
    <location>
        <begin position="604"/>
        <end position="644"/>
    </location>
</feature>
<proteinExistence type="predicted"/>
<evidence type="ECO:0000313" key="3">
    <source>
        <dbReference type="EMBL" id="OSX80152.1"/>
    </source>
</evidence>
<gene>
    <name evidence="3" type="ORF">BU14_0058s0063</name>
</gene>
<organism evidence="3 4">
    <name type="scientific">Porphyra umbilicalis</name>
    <name type="common">Purple laver</name>
    <name type="synonym">Red alga</name>
    <dbReference type="NCBI Taxonomy" id="2786"/>
    <lineage>
        <taxon>Eukaryota</taxon>
        <taxon>Rhodophyta</taxon>
        <taxon>Bangiophyceae</taxon>
        <taxon>Bangiales</taxon>
        <taxon>Bangiaceae</taxon>
        <taxon>Porphyra</taxon>
    </lineage>
</organism>
<evidence type="ECO:0000313" key="4">
    <source>
        <dbReference type="Proteomes" id="UP000218209"/>
    </source>
</evidence>
<name>A0A1X6PH52_PORUM</name>
<feature type="compositionally biased region" description="Low complexity" evidence="1">
    <location>
        <begin position="612"/>
        <end position="625"/>
    </location>
</feature>
<sequence>MGSTSILAGCVASPAAAAGVVAAPAVAAVVAPPRPAANTSTAAVGLTAPAARAVVPNLFFRPAATMVEAAAAPVGTAGAAAPVATAGAAPRLAARPPAVSIGVAAPPAVGVAAPPRPAGGRAAAAFRVAASAIAAAAVAPRVAARRPAAAVGVAAPGAVGVPAAPRLAARPPAAAVGVAAPGAVGVPAAPRLAARPPAAAVGVAAPGAVGVPAAPRLAARPPAAAVGVAAPGAVGVPAAPRLAARPPAAAVGVAAPGAVGVPAAPRLAARPPAAAVGVAAPGAVGVPAAPRLAARPPAAAVGVAAPGAVGVPAAPHLAARPPGAAVGVASSTAGCVTALHPTGDLPAAAGAGGASAGSVEPPVATQAAAVAATTMPSTPAARTTTVGGAAHGAAPDHLTTPTPLAGAEPTTPAEQEEAFMRGDTVDPPLGARLSLAEHARSRARSRAARNDKHPALHRLSRFVSAVKGVGRVDDATLEATAGIVAAATSIQTRNPTLRVMVHMSGVDPAGSIAWASIYGTGRAVDSDVLRVMSQVHQFIRGRDSLRGIALPVGGDPARLVDDDSTMHGELPDGMSVKDYLDIMTSVTDDDLPPPLSVQRMARHMSRTAAGMSEDGPNSESDSSGGEDWGKLAFTHESLDPPAPYQPSENAISFLRTLMVANTTTALLVRLTLWEAVSHLTGRVQTVPRYITECTARWWPHKVTMGAVPNDGLPGERWPVAVLVDRRLLSVTTRSRDGDAMGNKIVTLCGISANKATCSQNEAVAAMLLLWDKEPTVRTTMRHCRFRAEVVQLGQDNLAAEEAAATAAAAAASLGGGATSGAAAVPVATESSAPIAPRPAAGASAASAVLSEVTASLTARAASRAAAAAVTTTPRATRGRGKRAAAKPAQAGAAKRTRRAPVACGSGAAV</sequence>
<feature type="signal peptide" evidence="2">
    <location>
        <begin position="1"/>
        <end position="22"/>
    </location>
</feature>
<dbReference type="Proteomes" id="UP000218209">
    <property type="component" value="Unassembled WGS sequence"/>
</dbReference>
<keyword evidence="4" id="KW-1185">Reference proteome</keyword>
<evidence type="ECO:0000256" key="2">
    <source>
        <dbReference type="SAM" id="SignalP"/>
    </source>
</evidence>